<evidence type="ECO:0000313" key="1">
    <source>
        <dbReference type="EMBL" id="MDX8140877.1"/>
    </source>
</evidence>
<organism evidence="1 2">
    <name type="scientific">Lentzea sokolovensis</name>
    <dbReference type="NCBI Taxonomy" id="3095429"/>
    <lineage>
        <taxon>Bacteria</taxon>
        <taxon>Bacillati</taxon>
        <taxon>Actinomycetota</taxon>
        <taxon>Actinomycetes</taxon>
        <taxon>Pseudonocardiales</taxon>
        <taxon>Pseudonocardiaceae</taxon>
        <taxon>Lentzea</taxon>
    </lineage>
</organism>
<dbReference type="Gene3D" id="1.25.40.10">
    <property type="entry name" value="Tetratricopeptide repeat domain"/>
    <property type="match status" value="4"/>
</dbReference>
<reference evidence="1 2" key="1">
    <citation type="submission" date="2023-11" db="EMBL/GenBank/DDBJ databases">
        <title>Lentzea sokolovensis, sp. nov., Lentzea kristufkii, sp. nov., and Lentzea miocenensis, sp. nov., rare actinobacteria from Sokolov Coal Basin, Miocene lacustrine sediment, Czech Republic.</title>
        <authorList>
            <person name="Lara A."/>
            <person name="Kotroba L."/>
            <person name="Nouioui I."/>
            <person name="Neumann-Schaal M."/>
            <person name="Mast Y."/>
            <person name="Chronakova A."/>
        </authorList>
    </citation>
    <scope>NUCLEOTIDE SEQUENCE [LARGE SCALE GENOMIC DNA]</scope>
    <source>
        <strain evidence="1 2">BCCO 10_0061</strain>
    </source>
</reference>
<dbReference type="SUPFAM" id="SSF48452">
    <property type="entry name" value="TPR-like"/>
    <property type="match status" value="1"/>
</dbReference>
<dbReference type="InterPro" id="IPR011990">
    <property type="entry name" value="TPR-like_helical_dom_sf"/>
</dbReference>
<proteinExistence type="predicted"/>
<keyword evidence="2" id="KW-1185">Reference proteome</keyword>
<evidence type="ECO:0008006" key="3">
    <source>
        <dbReference type="Google" id="ProtNLM"/>
    </source>
</evidence>
<comment type="caution">
    <text evidence="1">The sequence shown here is derived from an EMBL/GenBank/DDBJ whole genome shotgun (WGS) entry which is preliminary data.</text>
</comment>
<name>A0ABU4UN38_9PSEU</name>
<evidence type="ECO:0000313" key="2">
    <source>
        <dbReference type="Proteomes" id="UP001285352"/>
    </source>
</evidence>
<dbReference type="Proteomes" id="UP001285352">
    <property type="component" value="Unassembled WGS sequence"/>
</dbReference>
<accession>A0ABU4UN38</accession>
<dbReference type="EMBL" id="JAXAVU010000001">
    <property type="protein sequence ID" value="MDX8140877.1"/>
    <property type="molecule type" value="Genomic_DNA"/>
</dbReference>
<sequence>MTDRGPSPRRIDVSGTGAAHAAGGLANTGVLIGNVTIGSRPSVRSRYLVQVRRIFSGELAGRVPELQALRDFCTADSVPSPYRWLRAPAWSGKSALLAWFVLHPLDNVRIVSFFITARLADQNDRNAFITVVMEQLLEFLDEPMPPFLTAANLEVHLLGLLHDAAAACRERGERLVLVVDGLDEDRGVHTGSDSHSIAKLLPPAPEYGMRVIVSGRPNPPIPVDVPNDHPLRDPSTVVELAPSPHAEALREGMVNDLKELLRGGGIAHDLLGLVTAAGGGLTAADLVALTGAKLSEVEGCLETVSGRSFAARPGHFTPDAADVFLLAHEELQRSAEDRLRNDKELDGYRGDLHSWADRWRRERWPEDTPEYLLRGYYNMLSASGDVRRMVAMATDAARQDRLLAVSGGDALALAEITTVQHALAEADDPDLVSLARLAVHRDHLIECNATTSAELPAVLTLLGQHGRAEAVIASIADPFRRCNAVLAVSQALAASGDSLGAHGTRARAESLAVRQLEQVRQYVAIRAIADVHVKLGDMAAAVALVRQITDAYYRDIALGLLVPTMTAELDTALEVARSISRSSTRGKALRALVTHRVSAREVEAAAELAQEIDDIEQRSLAMIEVTAGRATTDVSELHPQQQVAVLVCEARCLGRSGNRAQALAKAEVAAGVARFISLPNIRDIAVESVVSVLAALGELDSAENLARGIGNPGQRGMALRSVMTSAVGDRRRALAVANSIDEPFQQMRGLSSLAETLVRSGDTAAADQLVSRAVDLTGAISDPVARTNALGVLAGVMVRIGDTGAACELIADAAAVARGVADPVRQGELLWLLVLRLAKLDHRAAEALATSTPHTGHRVAATTFLAHEAARSGDLARAARLAATAQAVSRALAEPTRLGEALACLASAAARQGHVDQAARIIDHITEPACAVRPLVVLGEVVGVQDRDKGLGIVERAAAVLEGVADDELRLVVNAFVKLGESDRGAEVGASMPYSRPRHHVLWRAVEAVASQGRLAAARDMLRRFGGDSSSGEAFAMLARLAQQHGEEAFVDELVEEAEAVARTVSDPHLRDTAMWNVATRMAEVGRFDRAEALARAVQADSARNAVLAAVAARHSNRGNLGRAVEILRSLPAGRLVDFELRSTCWRLWRKNRADAVQVAESIVDCRQRALTFVDLANRASEQSLSEAVELIERAVEVSRSIADAGGRAEALVKAAAQMKAVGQVARAVETADDAVTIARGEPDESKRSWALVRVAEVLAEELDEVALAVDVAGSCCSLRRQGRTLTRIGAHLQWRGRFETAEEVVQAITDHGHRADGFLELARSGRANPRKEALLDLAETAAAEIDEPARRGGVLRAIAAAVQDPGRARRLVARALLLDRWRLSADLLAEIEPDLLGTIVAELRIVTNRPT</sequence>
<gene>
    <name evidence="1" type="ORF">SK854_02050</name>
</gene>
<protein>
    <recommendedName>
        <fullName evidence="3">NACHT domain-containing protein</fullName>
    </recommendedName>
</protein>
<dbReference type="RefSeq" id="WP_319973216.1">
    <property type="nucleotide sequence ID" value="NZ_JAXAVU010000001.1"/>
</dbReference>